<evidence type="ECO:0000256" key="8">
    <source>
        <dbReference type="ARBA" id="ARBA00023157"/>
    </source>
</evidence>
<dbReference type="InterPro" id="IPR029034">
    <property type="entry name" value="Cystine-knot_cytokine"/>
</dbReference>
<dbReference type="InterPro" id="IPR001318">
    <property type="entry name" value="Inhibin_betaC"/>
</dbReference>
<dbReference type="PRINTS" id="PR00672">
    <property type="entry name" value="INHIBINBC"/>
</dbReference>
<evidence type="ECO:0000256" key="4">
    <source>
        <dbReference type="ARBA" id="ARBA00022525"/>
    </source>
</evidence>
<dbReference type="SMART" id="SM00204">
    <property type="entry name" value="TGFB"/>
    <property type="match status" value="1"/>
</dbReference>
<dbReference type="Gene3D" id="2.60.120.970">
    <property type="match status" value="1"/>
</dbReference>
<dbReference type="Pfam" id="PF00688">
    <property type="entry name" value="TGFb_propeptide"/>
    <property type="match status" value="1"/>
</dbReference>
<feature type="domain" description="TGF-beta family profile" evidence="12">
    <location>
        <begin position="268"/>
        <end position="385"/>
    </location>
</feature>
<keyword evidence="9" id="KW-0325">Glycoprotein</keyword>
<dbReference type="PANTHER" id="PTHR11848">
    <property type="entry name" value="TGF-BETA FAMILY"/>
    <property type="match status" value="1"/>
</dbReference>
<comment type="subunit">
    <text evidence="10">Homodimeric or heterodimeric through association with alpha and beta subunits, linked by one or more disulfide bonds. Inhibins are heterodimers of one alpha and one beta subunit. Activins are homo- or heterodimers of beta subunits only.</text>
</comment>
<keyword evidence="7 11" id="KW-0339">Growth factor</keyword>
<dbReference type="InterPro" id="IPR001111">
    <property type="entry name" value="TGF-b_propeptide"/>
</dbReference>
<evidence type="ECO:0000313" key="14">
    <source>
        <dbReference type="Proteomes" id="UP000008672"/>
    </source>
</evidence>
<dbReference type="OMA" id="LNYCVGQ"/>
<evidence type="ECO:0000259" key="12">
    <source>
        <dbReference type="PROSITE" id="PS51362"/>
    </source>
</evidence>
<dbReference type="PROSITE" id="PS51362">
    <property type="entry name" value="TGF_BETA_2"/>
    <property type="match status" value="1"/>
</dbReference>
<dbReference type="InParanoid" id="H3BIG1"/>
<dbReference type="eggNOG" id="KOG3900">
    <property type="taxonomic scope" value="Eukaryota"/>
</dbReference>
<comment type="subcellular location">
    <subcellularLocation>
        <location evidence="2">Secreted</location>
    </subcellularLocation>
</comment>
<dbReference type="Pfam" id="PF00019">
    <property type="entry name" value="TGF_beta"/>
    <property type="match status" value="1"/>
</dbReference>
<dbReference type="PROSITE" id="PS00250">
    <property type="entry name" value="TGF_BETA_1"/>
    <property type="match status" value="1"/>
</dbReference>
<dbReference type="PANTHER" id="PTHR11848:SF6">
    <property type="entry name" value="INHIBIN BETA E CHAIN"/>
    <property type="match status" value="1"/>
</dbReference>
<dbReference type="GO" id="GO:0008083">
    <property type="term" value="F:growth factor activity"/>
    <property type="evidence" value="ECO:0007669"/>
    <property type="project" value="UniProtKB-KW"/>
</dbReference>
<evidence type="ECO:0000256" key="7">
    <source>
        <dbReference type="ARBA" id="ARBA00023030"/>
    </source>
</evidence>
<protein>
    <recommendedName>
        <fullName evidence="12">TGF-beta family profile domain-containing protein</fullName>
    </recommendedName>
</protein>
<dbReference type="GO" id="GO:0005125">
    <property type="term" value="F:cytokine activity"/>
    <property type="evidence" value="ECO:0007669"/>
    <property type="project" value="TreeGrafter"/>
</dbReference>
<evidence type="ECO:0000256" key="2">
    <source>
        <dbReference type="ARBA" id="ARBA00004613"/>
    </source>
</evidence>
<dbReference type="InterPro" id="IPR001839">
    <property type="entry name" value="TGF-b_C"/>
</dbReference>
<dbReference type="Gene3D" id="2.10.90.10">
    <property type="entry name" value="Cystine-knot cytokines"/>
    <property type="match status" value="1"/>
</dbReference>
<dbReference type="FunFam" id="2.60.120.970:FF:000028">
    <property type="entry name" value="Inhibin subunit beta C"/>
    <property type="match status" value="1"/>
</dbReference>
<dbReference type="Ensembl" id="ENSLACT00000021823.2">
    <property type="protein sequence ID" value="ENSLACP00000021682.2"/>
    <property type="gene ID" value="ENSLACG00000019051.2"/>
</dbReference>
<keyword evidence="4" id="KW-0964">Secreted</keyword>
<gene>
    <name evidence="13" type="primary">LOC102355609</name>
</gene>
<dbReference type="InterPro" id="IPR017948">
    <property type="entry name" value="TGFb_CS"/>
</dbReference>
<dbReference type="KEGG" id="lcm:102355609"/>
<reference evidence="13" key="3">
    <citation type="submission" date="2025-09" db="UniProtKB">
        <authorList>
            <consortium name="Ensembl"/>
        </authorList>
    </citation>
    <scope>IDENTIFICATION</scope>
</reference>
<evidence type="ECO:0000256" key="3">
    <source>
        <dbReference type="ARBA" id="ARBA00006656"/>
    </source>
</evidence>
<dbReference type="OrthoDB" id="6516235at2759"/>
<evidence type="ECO:0000256" key="11">
    <source>
        <dbReference type="RuleBase" id="RU000354"/>
    </source>
</evidence>
<dbReference type="SUPFAM" id="SSF57501">
    <property type="entry name" value="Cystine-knot cytokines"/>
    <property type="match status" value="1"/>
</dbReference>
<dbReference type="GO" id="GO:0005179">
    <property type="term" value="F:hormone activity"/>
    <property type="evidence" value="ECO:0007669"/>
    <property type="project" value="UniProtKB-KW"/>
</dbReference>
<dbReference type="EMBL" id="AFYH01001865">
    <property type="status" value="NOT_ANNOTATED_CDS"/>
    <property type="molecule type" value="Genomic_DNA"/>
</dbReference>
<dbReference type="GO" id="GO:0005615">
    <property type="term" value="C:extracellular space"/>
    <property type="evidence" value="ECO:0007669"/>
    <property type="project" value="TreeGrafter"/>
</dbReference>
<keyword evidence="6" id="KW-0732">Signal</keyword>
<keyword evidence="8" id="KW-1015">Disulfide bond</keyword>
<sequence length="385" mass="43839">MQASLYSTLSTREASRMTPLGFQPIMVLLIAILSASAQRMERSECLSCGAPRLEYGSKQELLIELAKQHILDKLHLDERPNITHLISKAALAAALRKLHVDKVRQDGTVDTARDLQSQHPSTEKEDYGYEIISFTESGQSNSSKTRLSFHFSKESGQNIQILQASLWLYLRFSENIQERVTIKMFLADRKGSKRTLIGEKDLELKWSSWQILPVTQTVQSFFDRGDKELHFELQCDGCRDESIFTDSRESHQPFLVAKARLKEDAHHLQKRSINCDKKSNFCCKKDFYVDFKDIGWNDWIVKPEGYHMNYCVGLCPLHIAGTPGIAASFHTAVFNLIKANNIHTAVNSCCIPTKKRPLSMLYFDRNNNIVKTDIPDMIVETCGCT</sequence>
<comment type="similarity">
    <text evidence="3 11">Belongs to the TGF-beta family.</text>
</comment>
<dbReference type="InterPro" id="IPR015615">
    <property type="entry name" value="TGF-beta-rel"/>
</dbReference>
<evidence type="ECO:0000256" key="5">
    <source>
        <dbReference type="ARBA" id="ARBA00022702"/>
    </source>
</evidence>
<dbReference type="GeneID" id="102355609"/>
<dbReference type="CDD" id="cd19406">
    <property type="entry name" value="TGF_beta_INHBC_E"/>
    <property type="match status" value="1"/>
</dbReference>
<reference evidence="14" key="1">
    <citation type="submission" date="2011-08" db="EMBL/GenBank/DDBJ databases">
        <title>The draft genome of Latimeria chalumnae.</title>
        <authorList>
            <person name="Di Palma F."/>
            <person name="Alfoldi J."/>
            <person name="Johnson J."/>
            <person name="Berlin A."/>
            <person name="Gnerre S."/>
            <person name="Jaffe D."/>
            <person name="MacCallum I."/>
            <person name="Young S."/>
            <person name="Walker B.J."/>
            <person name="Lander E."/>
            <person name="Lindblad-Toh K."/>
        </authorList>
    </citation>
    <scope>NUCLEOTIDE SEQUENCE [LARGE SCALE GENOMIC DNA]</scope>
    <source>
        <strain evidence="14">Wild caught</strain>
    </source>
</reference>
<dbReference type="HOGENOM" id="CLU_020515_5_1_1"/>
<evidence type="ECO:0000256" key="9">
    <source>
        <dbReference type="ARBA" id="ARBA00023180"/>
    </source>
</evidence>
<evidence type="ECO:0000256" key="6">
    <source>
        <dbReference type="ARBA" id="ARBA00022729"/>
    </source>
</evidence>
<evidence type="ECO:0000256" key="1">
    <source>
        <dbReference type="ARBA" id="ARBA00002588"/>
    </source>
</evidence>
<keyword evidence="5" id="KW-0372">Hormone</keyword>
<name>H3BIG1_LATCH</name>
<dbReference type="GeneTree" id="ENSGT00940000160065"/>
<accession>H3BIG1</accession>
<evidence type="ECO:0000256" key="10">
    <source>
        <dbReference type="ARBA" id="ARBA00026046"/>
    </source>
</evidence>
<evidence type="ECO:0000313" key="13">
    <source>
        <dbReference type="Ensembl" id="ENSLACP00000021682.2"/>
    </source>
</evidence>
<keyword evidence="14" id="KW-1185">Reference proteome</keyword>
<proteinExistence type="inferred from homology"/>
<organism evidence="13 14">
    <name type="scientific">Latimeria chalumnae</name>
    <name type="common">Coelacanth</name>
    <dbReference type="NCBI Taxonomy" id="7897"/>
    <lineage>
        <taxon>Eukaryota</taxon>
        <taxon>Metazoa</taxon>
        <taxon>Chordata</taxon>
        <taxon>Craniata</taxon>
        <taxon>Vertebrata</taxon>
        <taxon>Euteleostomi</taxon>
        <taxon>Coelacanthiformes</taxon>
        <taxon>Coelacanthidae</taxon>
        <taxon>Latimeria</taxon>
    </lineage>
</organism>
<dbReference type="Proteomes" id="UP000008672">
    <property type="component" value="Unassembled WGS sequence"/>
</dbReference>
<dbReference type="STRING" id="7897.ENSLACP00000021682"/>
<dbReference type="AlphaFoldDB" id="H3BIG1"/>
<dbReference type="FunFam" id="2.10.90.10:FF:000005">
    <property type="entry name" value="Inhibin beta A chain"/>
    <property type="match status" value="1"/>
</dbReference>
<comment type="function">
    <text evidence="1">Inhibins and activins inhibit and activate, respectively, the secretion of follitropin by the pituitary gland. Inhibins/activins are involved in regulating a number of diverse functions such as hypothalamic and pituitary hormone secretion, gonadal hormone secretion, germ cell development and maturation, erythroid differentiation, insulin secretion, nerve cell survival, embryonic axial development or bone growth, depending on their subunit composition. Inhibins appear to oppose the functions of activins.</text>
</comment>
<reference evidence="13" key="2">
    <citation type="submission" date="2025-08" db="UniProtKB">
        <authorList>
            <consortium name="Ensembl"/>
        </authorList>
    </citation>
    <scope>IDENTIFICATION</scope>
</reference>